<name>A0A5S5DWK0_9FLAO</name>
<feature type="signal peptide" evidence="1">
    <location>
        <begin position="1"/>
        <end position="21"/>
    </location>
</feature>
<organism evidence="2 3">
    <name type="scientific">Tenacibaculum adriaticum</name>
    <dbReference type="NCBI Taxonomy" id="413713"/>
    <lineage>
        <taxon>Bacteria</taxon>
        <taxon>Pseudomonadati</taxon>
        <taxon>Bacteroidota</taxon>
        <taxon>Flavobacteriia</taxon>
        <taxon>Flavobacteriales</taxon>
        <taxon>Flavobacteriaceae</taxon>
        <taxon>Tenacibaculum</taxon>
    </lineage>
</organism>
<dbReference type="EMBL" id="VNIA01000002">
    <property type="protein sequence ID" value="TYP99009.1"/>
    <property type="molecule type" value="Genomic_DNA"/>
</dbReference>
<evidence type="ECO:0000256" key="1">
    <source>
        <dbReference type="SAM" id="SignalP"/>
    </source>
</evidence>
<evidence type="ECO:0000313" key="3">
    <source>
        <dbReference type="Proteomes" id="UP000323136"/>
    </source>
</evidence>
<keyword evidence="1" id="KW-0732">Signal</keyword>
<keyword evidence="3" id="KW-1185">Reference proteome</keyword>
<protein>
    <submittedName>
        <fullName evidence="2">Uncharacterized protein</fullName>
    </submittedName>
</protein>
<gene>
    <name evidence="2" type="ORF">C7447_102327</name>
</gene>
<proteinExistence type="predicted"/>
<accession>A0A5S5DWK0</accession>
<dbReference type="Proteomes" id="UP000323136">
    <property type="component" value="Unassembled WGS sequence"/>
</dbReference>
<evidence type="ECO:0000313" key="2">
    <source>
        <dbReference type="EMBL" id="TYP99009.1"/>
    </source>
</evidence>
<feature type="chain" id="PRO_5024466505" evidence="1">
    <location>
        <begin position="22"/>
        <end position="127"/>
    </location>
</feature>
<comment type="caution">
    <text evidence="2">The sequence shown here is derived from an EMBL/GenBank/DDBJ whole genome shotgun (WGS) entry which is preliminary data.</text>
</comment>
<dbReference type="AlphaFoldDB" id="A0A5S5DWK0"/>
<reference evidence="2 3" key="1">
    <citation type="submission" date="2019-07" db="EMBL/GenBank/DDBJ databases">
        <title>Genomic Encyclopedia of Type Strains, Phase IV (KMG-IV): sequencing the most valuable type-strain genomes for metagenomic binning, comparative biology and taxonomic classification.</title>
        <authorList>
            <person name="Goeker M."/>
        </authorList>
    </citation>
    <scope>NUCLEOTIDE SEQUENCE [LARGE SCALE GENOMIC DNA]</scope>
    <source>
        <strain evidence="2 3">DSM 18961</strain>
    </source>
</reference>
<dbReference type="RefSeq" id="WP_211354905.1">
    <property type="nucleotide sequence ID" value="NZ_VNIA01000002.1"/>
</dbReference>
<sequence length="127" mass="14406">MHTLKVFLIVISIVFTSNSIAQTVFTTKTGEKYHKKSCRYLKYSKKEIKLKEAKKRGCIACKVCKPISLITSYKTSNTTSNSLTNSNKRSTTSSIKKTIATRCTGKTKSRIRCKRKTKNANGRCYQH</sequence>